<organism evidence="1 2">
    <name type="scientific">Bradyrhizobium erythrophlei</name>
    <dbReference type="NCBI Taxonomy" id="1437360"/>
    <lineage>
        <taxon>Bacteria</taxon>
        <taxon>Pseudomonadati</taxon>
        <taxon>Pseudomonadota</taxon>
        <taxon>Alphaproteobacteria</taxon>
        <taxon>Hyphomicrobiales</taxon>
        <taxon>Nitrobacteraceae</taxon>
        <taxon>Bradyrhizobium</taxon>
    </lineage>
</organism>
<evidence type="ECO:0000313" key="2">
    <source>
        <dbReference type="Proteomes" id="UP000198992"/>
    </source>
</evidence>
<dbReference type="OrthoDB" id="129343at2"/>
<accession>A0A1H5FXW4</accession>
<protein>
    <recommendedName>
        <fullName evidence="3">SnoaL-like polyketide cyclase</fullName>
    </recommendedName>
</protein>
<evidence type="ECO:0000313" key="1">
    <source>
        <dbReference type="EMBL" id="SEE08249.1"/>
    </source>
</evidence>
<dbReference type="PANTHER" id="PTHR38436">
    <property type="entry name" value="POLYKETIDE CYCLASE SNOAL-LIKE DOMAIN"/>
    <property type="match status" value="1"/>
</dbReference>
<dbReference type="RefSeq" id="WP_143046841.1">
    <property type="nucleotide sequence ID" value="NZ_FNTH01000001.1"/>
</dbReference>
<dbReference type="InterPro" id="IPR032710">
    <property type="entry name" value="NTF2-like_dom_sf"/>
</dbReference>
<dbReference type="InterPro" id="IPR009959">
    <property type="entry name" value="Cyclase_SnoaL-like"/>
</dbReference>
<dbReference type="AlphaFoldDB" id="A0A1H5FXW4"/>
<reference evidence="1 2" key="1">
    <citation type="submission" date="2016-10" db="EMBL/GenBank/DDBJ databases">
        <authorList>
            <person name="de Groot N.N."/>
        </authorList>
    </citation>
    <scope>NUCLEOTIDE SEQUENCE [LARGE SCALE GENOMIC DNA]</scope>
    <source>
        <strain evidence="1 2">MT12</strain>
    </source>
</reference>
<dbReference type="GO" id="GO:0030638">
    <property type="term" value="P:polyketide metabolic process"/>
    <property type="evidence" value="ECO:0007669"/>
    <property type="project" value="InterPro"/>
</dbReference>
<dbReference type="EMBL" id="FNTH01000001">
    <property type="protein sequence ID" value="SEE08249.1"/>
    <property type="molecule type" value="Genomic_DNA"/>
</dbReference>
<gene>
    <name evidence="1" type="ORF">SAMN05444164_6836</name>
</gene>
<sequence>MSNATLDANKALVLAHYDAVTNRLDPDAIRAQLASDFFDHAAGKRMSAEEVIAHATALHETFADLSAVAECLVAERDIVAGRFVWRGRHRSPWRGIAPTGRHVEFRGMTFWRIHDGKISERWAEIDFVDLERQLKD</sequence>
<name>A0A1H5FXW4_9BRAD</name>
<dbReference type="Gene3D" id="3.10.450.50">
    <property type="match status" value="1"/>
</dbReference>
<dbReference type="PANTHER" id="PTHR38436:SF1">
    <property type="entry name" value="ESTER CYCLASE"/>
    <property type="match status" value="1"/>
</dbReference>
<dbReference type="SUPFAM" id="SSF54427">
    <property type="entry name" value="NTF2-like"/>
    <property type="match status" value="1"/>
</dbReference>
<dbReference type="Pfam" id="PF07366">
    <property type="entry name" value="SnoaL"/>
    <property type="match status" value="1"/>
</dbReference>
<proteinExistence type="predicted"/>
<dbReference type="Proteomes" id="UP000198992">
    <property type="component" value="Unassembled WGS sequence"/>
</dbReference>
<evidence type="ECO:0008006" key="3">
    <source>
        <dbReference type="Google" id="ProtNLM"/>
    </source>
</evidence>